<dbReference type="EMBL" id="JBJHZZ010000001">
    <property type="protein sequence ID" value="MFL0245746.1"/>
    <property type="molecule type" value="Genomic_DNA"/>
</dbReference>
<feature type="compositionally biased region" description="Polar residues" evidence="1">
    <location>
        <begin position="31"/>
        <end position="56"/>
    </location>
</feature>
<evidence type="ECO:0000313" key="4">
    <source>
        <dbReference type="EMBL" id="MFL0245746.1"/>
    </source>
</evidence>
<feature type="region of interest" description="Disordered" evidence="1">
    <location>
        <begin position="23"/>
        <end position="74"/>
    </location>
</feature>
<feature type="signal peptide" evidence="2">
    <location>
        <begin position="1"/>
        <end position="19"/>
    </location>
</feature>
<accession>A0ABW8T0A6</accession>
<reference evidence="4 5" key="1">
    <citation type="submission" date="2024-11" db="EMBL/GenBank/DDBJ databases">
        <authorList>
            <person name="Heng Y.C."/>
            <person name="Lim A.C.H."/>
            <person name="Lee J.K.Y."/>
            <person name="Kittelmann S."/>
        </authorList>
    </citation>
    <scope>NUCLEOTIDE SEQUENCE [LARGE SCALE GENOMIC DNA]</scope>
    <source>
        <strain evidence="4 5">WILCCON 0185</strain>
    </source>
</reference>
<feature type="chain" id="PRO_5046402642" evidence="2">
    <location>
        <begin position="20"/>
        <end position="161"/>
    </location>
</feature>
<dbReference type="RefSeq" id="WP_406768198.1">
    <property type="nucleotide sequence ID" value="NZ_JBJHZZ010000001.1"/>
</dbReference>
<evidence type="ECO:0000313" key="5">
    <source>
        <dbReference type="Proteomes" id="UP001623591"/>
    </source>
</evidence>
<comment type="caution">
    <text evidence="4">The sequence shown here is derived from an EMBL/GenBank/DDBJ whole genome shotgun (WGS) entry which is preliminary data.</text>
</comment>
<dbReference type="Gene3D" id="3.90.1010.20">
    <property type="match status" value="1"/>
</dbReference>
<gene>
    <name evidence="4" type="ORF">ACJDUG_01985</name>
</gene>
<dbReference type="SMART" id="SM00900">
    <property type="entry name" value="FMN_bind"/>
    <property type="match status" value="1"/>
</dbReference>
<feature type="domain" description="FMN-binding" evidence="3">
    <location>
        <begin position="74"/>
        <end position="160"/>
    </location>
</feature>
<name>A0ABW8T0A6_9CLOT</name>
<evidence type="ECO:0000256" key="2">
    <source>
        <dbReference type="SAM" id="SignalP"/>
    </source>
</evidence>
<sequence length="161" mass="16811">MKKIANGILSACLILSMSACTPKTTPPPATGSNAPTPSVTGQNATTGGNAASNGKSITYKDGTYDEKHKSTKPGYEEAVVTIKGGKISNIDLKRLDDNQKEVNYNDWDGTKNGYPNLKQYRLDLASAMIAKQSADVNVISGATASSNGWKAAVSAALSKAQ</sequence>
<evidence type="ECO:0000256" key="1">
    <source>
        <dbReference type="SAM" id="MobiDB-lite"/>
    </source>
</evidence>
<proteinExistence type="predicted"/>
<dbReference type="PROSITE" id="PS51257">
    <property type="entry name" value="PROKAR_LIPOPROTEIN"/>
    <property type="match status" value="1"/>
</dbReference>
<evidence type="ECO:0000259" key="3">
    <source>
        <dbReference type="SMART" id="SM00900"/>
    </source>
</evidence>
<keyword evidence="2" id="KW-0732">Signal</keyword>
<dbReference type="Pfam" id="PF04205">
    <property type="entry name" value="FMN_bind"/>
    <property type="match status" value="1"/>
</dbReference>
<keyword evidence="5" id="KW-1185">Reference proteome</keyword>
<organism evidence="4 5">
    <name type="scientific">Candidatus Clostridium stratigraminis</name>
    <dbReference type="NCBI Taxonomy" id="3381661"/>
    <lineage>
        <taxon>Bacteria</taxon>
        <taxon>Bacillati</taxon>
        <taxon>Bacillota</taxon>
        <taxon>Clostridia</taxon>
        <taxon>Eubacteriales</taxon>
        <taxon>Clostridiaceae</taxon>
        <taxon>Clostridium</taxon>
    </lineage>
</organism>
<dbReference type="InterPro" id="IPR007329">
    <property type="entry name" value="FMN-bd"/>
</dbReference>
<protein>
    <submittedName>
        <fullName evidence="4">FMN-binding protein</fullName>
    </submittedName>
</protein>
<dbReference type="Proteomes" id="UP001623591">
    <property type="component" value="Unassembled WGS sequence"/>
</dbReference>